<dbReference type="EMBL" id="JACXVP010000005">
    <property type="protein sequence ID" value="KAG5604591.1"/>
    <property type="molecule type" value="Genomic_DNA"/>
</dbReference>
<evidence type="ECO:0000313" key="1">
    <source>
        <dbReference type="EMBL" id="KAG5604591.1"/>
    </source>
</evidence>
<gene>
    <name evidence="1" type="ORF">H5410_026083</name>
</gene>
<reference evidence="1 2" key="1">
    <citation type="submission" date="2020-09" db="EMBL/GenBank/DDBJ databases">
        <title>De no assembly of potato wild relative species, Solanum commersonii.</title>
        <authorList>
            <person name="Cho K."/>
        </authorList>
    </citation>
    <scope>NUCLEOTIDE SEQUENCE [LARGE SCALE GENOMIC DNA]</scope>
    <source>
        <strain evidence="1">LZ3.2</strain>
        <tissue evidence="1">Leaf</tissue>
    </source>
</reference>
<protein>
    <submittedName>
        <fullName evidence="1">Uncharacterized protein</fullName>
    </submittedName>
</protein>
<sequence length="259" mass="30727">MESRHLMPLPRLKSEPRLKIWNPGEGWLASHHLANAEHAQPLFRALSQVGAAAHTLPQPLGQPRPLPLSGLHLEIDLITYKMRTSLRKKHERKTSLDGKMTMNLFQVTFQYDWQNRIIRQYQQLQQDPINTRKCDELSRAIGQIERRRRKKNTLGTPQERRSRASGYLHFYFSWKRIVREEENGGREKRRVARSTSRRETFIVTTFGNHYSTKLCLYKRNGGNQKMREKEKKKDVRTHLYELRKSDNMTNKRKVLMDPE</sequence>
<dbReference type="Proteomes" id="UP000824120">
    <property type="component" value="Chromosome 5"/>
</dbReference>
<keyword evidence="2" id="KW-1185">Reference proteome</keyword>
<proteinExistence type="predicted"/>
<accession>A0A9J5YXY0</accession>
<dbReference type="AlphaFoldDB" id="A0A9J5YXY0"/>
<comment type="caution">
    <text evidence="1">The sequence shown here is derived from an EMBL/GenBank/DDBJ whole genome shotgun (WGS) entry which is preliminary data.</text>
</comment>
<organism evidence="1 2">
    <name type="scientific">Solanum commersonii</name>
    <name type="common">Commerson's wild potato</name>
    <name type="synonym">Commerson's nightshade</name>
    <dbReference type="NCBI Taxonomy" id="4109"/>
    <lineage>
        <taxon>Eukaryota</taxon>
        <taxon>Viridiplantae</taxon>
        <taxon>Streptophyta</taxon>
        <taxon>Embryophyta</taxon>
        <taxon>Tracheophyta</taxon>
        <taxon>Spermatophyta</taxon>
        <taxon>Magnoliopsida</taxon>
        <taxon>eudicotyledons</taxon>
        <taxon>Gunneridae</taxon>
        <taxon>Pentapetalae</taxon>
        <taxon>asterids</taxon>
        <taxon>lamiids</taxon>
        <taxon>Solanales</taxon>
        <taxon>Solanaceae</taxon>
        <taxon>Solanoideae</taxon>
        <taxon>Solaneae</taxon>
        <taxon>Solanum</taxon>
    </lineage>
</organism>
<evidence type="ECO:0000313" key="2">
    <source>
        <dbReference type="Proteomes" id="UP000824120"/>
    </source>
</evidence>
<name>A0A9J5YXY0_SOLCO</name>